<proteinExistence type="predicted"/>
<sequence length="103" mass="11439">MSRNLLTACGFQLIASYQADRQRRGDDEAFKTLVLKLVRLGLRHFIDEQQWRDLLDVLRAIQGLSAKHENFYGLTPTGVHSVERDLTCVLGGGKLTGQAVAVA</sequence>
<protein>
    <submittedName>
        <fullName evidence="1">Uncharacterized protein</fullName>
    </submittedName>
</protein>
<organism evidence="1">
    <name type="scientific">marine sediment metagenome</name>
    <dbReference type="NCBI Taxonomy" id="412755"/>
    <lineage>
        <taxon>unclassified sequences</taxon>
        <taxon>metagenomes</taxon>
        <taxon>ecological metagenomes</taxon>
    </lineage>
</organism>
<comment type="caution">
    <text evidence="1">The sequence shown here is derived from an EMBL/GenBank/DDBJ whole genome shotgun (WGS) entry which is preliminary data.</text>
</comment>
<name>A0A0F9DA90_9ZZZZ</name>
<evidence type="ECO:0000313" key="1">
    <source>
        <dbReference type="EMBL" id="KKL58584.1"/>
    </source>
</evidence>
<dbReference type="AlphaFoldDB" id="A0A0F9DA90"/>
<reference evidence="1" key="1">
    <citation type="journal article" date="2015" name="Nature">
        <title>Complex archaea that bridge the gap between prokaryotes and eukaryotes.</title>
        <authorList>
            <person name="Spang A."/>
            <person name="Saw J.H."/>
            <person name="Jorgensen S.L."/>
            <person name="Zaremba-Niedzwiedzka K."/>
            <person name="Martijn J."/>
            <person name="Lind A.E."/>
            <person name="van Eijk R."/>
            <person name="Schleper C."/>
            <person name="Guy L."/>
            <person name="Ettema T.J."/>
        </authorList>
    </citation>
    <scope>NUCLEOTIDE SEQUENCE</scope>
</reference>
<accession>A0A0F9DA90</accession>
<gene>
    <name evidence="1" type="ORF">LCGC14_2223900</name>
</gene>
<dbReference type="EMBL" id="LAZR01029768">
    <property type="protein sequence ID" value="KKL58584.1"/>
    <property type="molecule type" value="Genomic_DNA"/>
</dbReference>